<dbReference type="InterPro" id="IPR014729">
    <property type="entry name" value="Rossmann-like_a/b/a_fold"/>
</dbReference>
<feature type="site" description="Electron transfer via tryptophanyl radical" evidence="6">
    <location>
        <position position="345"/>
    </location>
</feature>
<dbReference type="GO" id="GO:0003904">
    <property type="term" value="F:deoxyribodipyrimidine photo-lyase activity"/>
    <property type="evidence" value="ECO:0007669"/>
    <property type="project" value="TreeGrafter"/>
</dbReference>
<dbReference type="PROSITE" id="PS51645">
    <property type="entry name" value="PHR_CRY_ALPHA_BETA"/>
    <property type="match status" value="1"/>
</dbReference>
<feature type="binding site" evidence="5">
    <location>
        <begin position="260"/>
        <end position="267"/>
    </location>
    <ligand>
        <name>FAD</name>
        <dbReference type="ChEBI" id="CHEBI:57692"/>
    </ligand>
</feature>
<dbReference type="PROSITE" id="PS00394">
    <property type="entry name" value="DNA_PHOTOLYASES_1_1"/>
    <property type="match status" value="1"/>
</dbReference>
<evidence type="ECO:0000313" key="9">
    <source>
        <dbReference type="EMBL" id="GAO45573.1"/>
    </source>
</evidence>
<comment type="cofactor">
    <cofactor evidence="1">
        <name>(6R)-5,10-methylene-5,6,7,8-tetrahydrofolate</name>
        <dbReference type="ChEBI" id="CHEBI:15636"/>
    </cofactor>
</comment>
<dbReference type="SUPFAM" id="SSF52425">
    <property type="entry name" value="Cryptochrome/photolyase, N-terminal domain"/>
    <property type="match status" value="1"/>
</dbReference>
<name>A0A0E9N6Z5_9BACT</name>
<protein>
    <submittedName>
        <fullName evidence="9">Deoxyribodipyrimidine photolyase</fullName>
    </submittedName>
</protein>
<keyword evidence="2 5" id="KW-0285">Flavoprotein</keyword>
<dbReference type="PRINTS" id="PR00147">
    <property type="entry name" value="DNAPHOTLYASE"/>
</dbReference>
<evidence type="ECO:0000256" key="7">
    <source>
        <dbReference type="RuleBase" id="RU004182"/>
    </source>
</evidence>
<sequence>MTKQDGIAVMWFRRDLRLDDNTALYHALRSGMQVLPLFIFDTNILDDLGDRHDRRVEFIQLQLHRLNSQLNGLNSNLQVRTGKPEEVFSALLKEYPIKAVFTNRDYEPYAILRDARIKAMLEAAEAVLLTYKDHVIFENREVVKDDGNPYTVFTPYSRKWKKQLEPAMLRGWPVEKYTGNFLSLKADAVPTLESIGFRASAMPFPGKEPDRVLIRHYSDQRDYPGIAGTSRLGIHLRFGTISIRRLVTLAQQVNDTYLNELIWRDFYQMILANYPAVGNGKAFKREYDNIRWRNNQHEFDAWCAGLTGYPLVDAGMRELNATGFMHNRVRMVTASFLCKHLLIDWRWGEAYFAKKLLDYDFASNNGGWQWAAGSGCDAAPYFRIFNPALQAKKFDPDGVYIRHWLPELEGFGYPEPIVNHEFARERCLEAYKAAINQR</sequence>
<feature type="binding site" evidence="5">
    <location>
        <position position="257"/>
    </location>
    <ligand>
        <name>FAD</name>
        <dbReference type="ChEBI" id="CHEBI:57692"/>
    </ligand>
</feature>
<feature type="binding site" evidence="5">
    <location>
        <position position="217"/>
    </location>
    <ligand>
        <name>FAD</name>
        <dbReference type="ChEBI" id="CHEBI:57692"/>
    </ligand>
</feature>
<gene>
    <name evidence="9" type="primary">phr</name>
    <name evidence="9" type="ORF">FPE01S_06_00640</name>
</gene>
<evidence type="ECO:0000259" key="8">
    <source>
        <dbReference type="PROSITE" id="PS51645"/>
    </source>
</evidence>
<keyword evidence="10" id="KW-1185">Reference proteome</keyword>
<dbReference type="GO" id="GO:0071949">
    <property type="term" value="F:FAD binding"/>
    <property type="evidence" value="ECO:0007669"/>
    <property type="project" value="TreeGrafter"/>
</dbReference>
<dbReference type="GO" id="GO:0003677">
    <property type="term" value="F:DNA binding"/>
    <property type="evidence" value="ECO:0007669"/>
    <property type="project" value="TreeGrafter"/>
</dbReference>
<keyword evidence="9" id="KW-0456">Lyase</keyword>
<dbReference type="Gene3D" id="1.25.40.80">
    <property type="match status" value="1"/>
</dbReference>
<reference evidence="9 10" key="1">
    <citation type="submission" date="2015-04" db="EMBL/GenBank/DDBJ databases">
        <title>Whole genome shotgun sequence of Flavihumibacter petaseus NBRC 106054.</title>
        <authorList>
            <person name="Miyazawa S."/>
            <person name="Hosoyama A."/>
            <person name="Hashimoto M."/>
            <person name="Noguchi M."/>
            <person name="Tsuchikane K."/>
            <person name="Ohji S."/>
            <person name="Yamazoe A."/>
            <person name="Ichikawa N."/>
            <person name="Kimura A."/>
            <person name="Fujita N."/>
        </authorList>
    </citation>
    <scope>NUCLEOTIDE SEQUENCE [LARGE SCALE GENOMIC DNA]</scope>
    <source>
        <strain evidence="9 10">NBRC 106054</strain>
    </source>
</reference>
<accession>A0A0E9N6Z5</accession>
<dbReference type="RefSeq" id="WP_046371580.1">
    <property type="nucleotide sequence ID" value="NZ_BBWV01000006.1"/>
</dbReference>
<proteinExistence type="inferred from homology"/>
<evidence type="ECO:0000256" key="5">
    <source>
        <dbReference type="PIRSR" id="PIRSR602081-1"/>
    </source>
</evidence>
<organism evidence="9 10">
    <name type="scientific">Flavihumibacter petaseus NBRC 106054</name>
    <dbReference type="NCBI Taxonomy" id="1220578"/>
    <lineage>
        <taxon>Bacteria</taxon>
        <taxon>Pseudomonadati</taxon>
        <taxon>Bacteroidota</taxon>
        <taxon>Chitinophagia</taxon>
        <taxon>Chitinophagales</taxon>
        <taxon>Chitinophagaceae</taxon>
        <taxon>Flavihumibacter</taxon>
    </lineage>
</organism>
<evidence type="ECO:0000256" key="3">
    <source>
        <dbReference type="ARBA" id="ARBA00022827"/>
    </source>
</evidence>
<evidence type="ECO:0000256" key="2">
    <source>
        <dbReference type="ARBA" id="ARBA00022630"/>
    </source>
</evidence>
<dbReference type="PANTHER" id="PTHR11455:SF9">
    <property type="entry name" value="CRYPTOCHROME CIRCADIAN CLOCK 5 ISOFORM X1"/>
    <property type="match status" value="1"/>
</dbReference>
<dbReference type="GO" id="GO:0006139">
    <property type="term" value="P:nucleobase-containing compound metabolic process"/>
    <property type="evidence" value="ECO:0007669"/>
    <property type="project" value="UniProtKB-ARBA"/>
</dbReference>
<feature type="domain" description="Photolyase/cryptochrome alpha/beta" evidence="8">
    <location>
        <begin position="6"/>
        <end position="136"/>
    </location>
</feature>
<comment type="similarity">
    <text evidence="7">Belongs to the DNA photolyase family.</text>
</comment>
<evidence type="ECO:0000313" key="10">
    <source>
        <dbReference type="Proteomes" id="UP000033121"/>
    </source>
</evidence>
<evidence type="ECO:0000256" key="4">
    <source>
        <dbReference type="ARBA" id="ARBA00022991"/>
    </source>
</evidence>
<dbReference type="Pfam" id="PF00875">
    <property type="entry name" value="DNA_photolyase"/>
    <property type="match status" value="1"/>
</dbReference>
<dbReference type="InterPro" id="IPR005101">
    <property type="entry name" value="Cryptochr/Photolyase_FAD-bd"/>
</dbReference>
<dbReference type="InterPro" id="IPR006050">
    <property type="entry name" value="DNA_photolyase_N"/>
</dbReference>
<dbReference type="InterPro" id="IPR018394">
    <property type="entry name" value="DNA_photolyase_1_CS_C"/>
</dbReference>
<dbReference type="Gene3D" id="1.10.579.10">
    <property type="entry name" value="DNA Cyclobutane Dipyrimidine Photolyase, subunit A, domain 3"/>
    <property type="match status" value="1"/>
</dbReference>
<feature type="site" description="Electron transfer via tryptophanyl radical" evidence="6">
    <location>
        <position position="368"/>
    </location>
</feature>
<dbReference type="SUPFAM" id="SSF48173">
    <property type="entry name" value="Cryptochrome/photolyase FAD-binding domain"/>
    <property type="match status" value="1"/>
</dbReference>
<feature type="site" description="Electron transfer via tryptophanyl radical" evidence="6">
    <location>
        <position position="292"/>
    </location>
</feature>
<dbReference type="STRING" id="1220578.FPE01S_06_00640"/>
<dbReference type="AlphaFoldDB" id="A0A0E9N6Z5"/>
<dbReference type="GO" id="GO:0006950">
    <property type="term" value="P:response to stress"/>
    <property type="evidence" value="ECO:0007669"/>
    <property type="project" value="UniProtKB-ARBA"/>
</dbReference>
<keyword evidence="3 5" id="KW-0274">FAD</keyword>
<dbReference type="OrthoDB" id="9772484at2"/>
<dbReference type="EMBL" id="BBWV01000006">
    <property type="protein sequence ID" value="GAO45573.1"/>
    <property type="molecule type" value="Genomic_DNA"/>
</dbReference>
<dbReference type="PROSITE" id="PS00691">
    <property type="entry name" value="DNA_PHOTOLYASES_1_2"/>
    <property type="match status" value="1"/>
</dbReference>
<dbReference type="InterPro" id="IPR036155">
    <property type="entry name" value="Crypto/Photolyase_N_sf"/>
</dbReference>
<comment type="cofactor">
    <cofactor evidence="5">
        <name>FAD</name>
        <dbReference type="ChEBI" id="CHEBI:57692"/>
    </cofactor>
    <text evidence="5">Binds 1 FAD per subunit.</text>
</comment>
<keyword evidence="4 7" id="KW-0157">Chromophore</keyword>
<dbReference type="PANTHER" id="PTHR11455">
    <property type="entry name" value="CRYPTOCHROME"/>
    <property type="match status" value="1"/>
</dbReference>
<dbReference type="GO" id="GO:0009416">
    <property type="term" value="P:response to light stimulus"/>
    <property type="evidence" value="ECO:0007669"/>
    <property type="project" value="TreeGrafter"/>
</dbReference>
<evidence type="ECO:0000256" key="6">
    <source>
        <dbReference type="PIRSR" id="PIRSR602081-2"/>
    </source>
</evidence>
<comment type="caution">
    <text evidence="9">The sequence shown here is derived from an EMBL/GenBank/DDBJ whole genome shotgun (WGS) entry which is preliminary data.</text>
</comment>
<dbReference type="InterPro" id="IPR036134">
    <property type="entry name" value="Crypto/Photolyase_FAD-like_sf"/>
</dbReference>
<feature type="binding site" evidence="5">
    <location>
        <begin position="358"/>
        <end position="360"/>
    </location>
    <ligand>
        <name>FAD</name>
        <dbReference type="ChEBI" id="CHEBI:57692"/>
    </ligand>
</feature>
<dbReference type="Proteomes" id="UP000033121">
    <property type="component" value="Unassembled WGS sequence"/>
</dbReference>
<dbReference type="Gene3D" id="3.40.50.620">
    <property type="entry name" value="HUPs"/>
    <property type="match status" value="1"/>
</dbReference>
<dbReference type="Pfam" id="PF03441">
    <property type="entry name" value="FAD_binding_7"/>
    <property type="match status" value="1"/>
</dbReference>
<dbReference type="InterPro" id="IPR002081">
    <property type="entry name" value="Cryptochrome/DNA_photolyase_1"/>
</dbReference>
<evidence type="ECO:0000256" key="1">
    <source>
        <dbReference type="ARBA" id="ARBA00001932"/>
    </source>
</evidence>